<proteinExistence type="predicted"/>
<dbReference type="AlphaFoldDB" id="A0AAW2UVR6"/>
<sequence length="51" mass="5440">MITSTIREQLTVLVPAQVTTQPEVVVPEQADPALVIPRPEVIEGPAPQLPA</sequence>
<accession>A0AAW2UVR6</accession>
<gene>
    <name evidence="1" type="ORF">Slati_3093700</name>
</gene>
<name>A0AAW2UVR6_9LAMI</name>
<reference evidence="1" key="1">
    <citation type="submission" date="2020-06" db="EMBL/GenBank/DDBJ databases">
        <authorList>
            <person name="Li T."/>
            <person name="Hu X."/>
            <person name="Zhang T."/>
            <person name="Song X."/>
            <person name="Zhang H."/>
            <person name="Dai N."/>
            <person name="Sheng W."/>
            <person name="Hou X."/>
            <person name="Wei L."/>
        </authorList>
    </citation>
    <scope>NUCLEOTIDE SEQUENCE</scope>
    <source>
        <strain evidence="1">KEN1</strain>
        <tissue evidence="1">Leaf</tissue>
    </source>
</reference>
<comment type="caution">
    <text evidence="1">The sequence shown here is derived from an EMBL/GenBank/DDBJ whole genome shotgun (WGS) entry which is preliminary data.</text>
</comment>
<reference evidence="1" key="2">
    <citation type="journal article" date="2024" name="Plant">
        <title>Genomic evolution and insights into agronomic trait innovations of Sesamum species.</title>
        <authorList>
            <person name="Miao H."/>
            <person name="Wang L."/>
            <person name="Qu L."/>
            <person name="Liu H."/>
            <person name="Sun Y."/>
            <person name="Le M."/>
            <person name="Wang Q."/>
            <person name="Wei S."/>
            <person name="Zheng Y."/>
            <person name="Lin W."/>
            <person name="Duan Y."/>
            <person name="Cao H."/>
            <person name="Xiong S."/>
            <person name="Wang X."/>
            <person name="Wei L."/>
            <person name="Li C."/>
            <person name="Ma Q."/>
            <person name="Ju M."/>
            <person name="Zhao R."/>
            <person name="Li G."/>
            <person name="Mu C."/>
            <person name="Tian Q."/>
            <person name="Mei H."/>
            <person name="Zhang T."/>
            <person name="Gao T."/>
            <person name="Zhang H."/>
        </authorList>
    </citation>
    <scope>NUCLEOTIDE SEQUENCE</scope>
    <source>
        <strain evidence="1">KEN1</strain>
    </source>
</reference>
<dbReference type="EMBL" id="JACGWN010000011">
    <property type="protein sequence ID" value="KAL0420708.1"/>
    <property type="molecule type" value="Genomic_DNA"/>
</dbReference>
<organism evidence="1">
    <name type="scientific">Sesamum latifolium</name>
    <dbReference type="NCBI Taxonomy" id="2727402"/>
    <lineage>
        <taxon>Eukaryota</taxon>
        <taxon>Viridiplantae</taxon>
        <taxon>Streptophyta</taxon>
        <taxon>Embryophyta</taxon>
        <taxon>Tracheophyta</taxon>
        <taxon>Spermatophyta</taxon>
        <taxon>Magnoliopsida</taxon>
        <taxon>eudicotyledons</taxon>
        <taxon>Gunneridae</taxon>
        <taxon>Pentapetalae</taxon>
        <taxon>asterids</taxon>
        <taxon>lamiids</taxon>
        <taxon>Lamiales</taxon>
        <taxon>Pedaliaceae</taxon>
        <taxon>Sesamum</taxon>
    </lineage>
</organism>
<protein>
    <submittedName>
        <fullName evidence="1">Uncharacterized protein</fullName>
    </submittedName>
</protein>
<evidence type="ECO:0000313" key="1">
    <source>
        <dbReference type="EMBL" id="KAL0420708.1"/>
    </source>
</evidence>